<reference evidence="1 2" key="1">
    <citation type="submission" date="2020-01" db="EMBL/GenBank/DDBJ databases">
        <title>Genome analysis of Anaerocolumna sp. CBA3638.</title>
        <authorList>
            <person name="Kim J."/>
            <person name="Roh S.W."/>
        </authorList>
    </citation>
    <scope>NUCLEOTIDE SEQUENCE [LARGE SCALE GENOMIC DNA]</scope>
    <source>
        <strain evidence="1 2">CBA3638</strain>
    </source>
</reference>
<accession>A0A6P1TPX1</accession>
<dbReference type="RefSeq" id="WP_161839856.1">
    <property type="nucleotide sequence ID" value="NZ_CP048000.1"/>
</dbReference>
<gene>
    <name evidence="1" type="ORF">Ana3638_21475</name>
</gene>
<dbReference type="KEGG" id="anr:Ana3638_21475"/>
<dbReference type="Proteomes" id="UP000464314">
    <property type="component" value="Chromosome"/>
</dbReference>
<proteinExistence type="predicted"/>
<dbReference type="AlphaFoldDB" id="A0A6P1TPX1"/>
<organism evidence="1 2">
    <name type="scientific">Anaerocolumna sedimenticola</name>
    <dbReference type="NCBI Taxonomy" id="2696063"/>
    <lineage>
        <taxon>Bacteria</taxon>
        <taxon>Bacillati</taxon>
        <taxon>Bacillota</taxon>
        <taxon>Clostridia</taxon>
        <taxon>Lachnospirales</taxon>
        <taxon>Lachnospiraceae</taxon>
        <taxon>Anaerocolumna</taxon>
    </lineage>
</organism>
<evidence type="ECO:0000313" key="2">
    <source>
        <dbReference type="Proteomes" id="UP000464314"/>
    </source>
</evidence>
<keyword evidence="2" id="KW-1185">Reference proteome</keyword>
<sequence>MFKRSKRKISNSNFLPFSKKLLEYSRFECWAMTVALFLMQGFGIDTGELYQVCLAGWGGYGVAKALYYNMAKSDHQIQLLRKIEPDAAGKIKDIIMDNTEKLLKSSIDDNAEDKNKEE</sequence>
<protein>
    <submittedName>
        <fullName evidence="1">Uncharacterized protein</fullName>
    </submittedName>
</protein>
<dbReference type="EMBL" id="CP048000">
    <property type="protein sequence ID" value="QHQ63034.1"/>
    <property type="molecule type" value="Genomic_DNA"/>
</dbReference>
<evidence type="ECO:0000313" key="1">
    <source>
        <dbReference type="EMBL" id="QHQ63034.1"/>
    </source>
</evidence>
<name>A0A6P1TPX1_9FIRM</name>